<accession>A0A4R8C2R2</accession>
<sequence length="131" mass="14143">MFDTDLSELSTADLLESAAEHRAIANRADARLLEHAQIYADRFHPSVCGIRPGRRSADGRERAVVLGGDGCPEIAEFAIAEFGVMLAISPMVARQFLGEALALRHRFPFTWARVLAGDATPGKPANSPRSA</sequence>
<reference evidence="1 2" key="1">
    <citation type="submission" date="2019-03" db="EMBL/GenBank/DDBJ databases">
        <title>Genomic Encyclopedia of Type Strains, Phase III (KMG-III): the genomes of soil and plant-associated and newly described type strains.</title>
        <authorList>
            <person name="Whitman W."/>
        </authorList>
    </citation>
    <scope>NUCLEOTIDE SEQUENCE [LARGE SCALE GENOMIC DNA]</scope>
    <source>
        <strain evidence="1 2">VKM Ac-2573</strain>
    </source>
</reference>
<keyword evidence="2" id="KW-1185">Reference proteome</keyword>
<name>A0A4R8C2R2_9ACTN</name>
<dbReference type="AlphaFoldDB" id="A0A4R8C2R2"/>
<dbReference type="OrthoDB" id="3799569at2"/>
<dbReference type="RefSeq" id="WP_134105260.1">
    <property type="nucleotide sequence ID" value="NZ_SODP01000002.1"/>
</dbReference>
<gene>
    <name evidence="1" type="ORF">EV653_4049</name>
</gene>
<dbReference type="Proteomes" id="UP000295146">
    <property type="component" value="Unassembled WGS sequence"/>
</dbReference>
<dbReference type="EMBL" id="SODP01000002">
    <property type="protein sequence ID" value="TDW70016.1"/>
    <property type="molecule type" value="Genomic_DNA"/>
</dbReference>
<comment type="caution">
    <text evidence="1">The sequence shown here is derived from an EMBL/GenBank/DDBJ whole genome shotgun (WGS) entry which is preliminary data.</text>
</comment>
<evidence type="ECO:0000313" key="2">
    <source>
        <dbReference type="Proteomes" id="UP000295146"/>
    </source>
</evidence>
<organism evidence="1 2">
    <name type="scientific">Kribbella pratensis</name>
    <dbReference type="NCBI Taxonomy" id="2512112"/>
    <lineage>
        <taxon>Bacteria</taxon>
        <taxon>Bacillati</taxon>
        <taxon>Actinomycetota</taxon>
        <taxon>Actinomycetes</taxon>
        <taxon>Propionibacteriales</taxon>
        <taxon>Kribbellaceae</taxon>
        <taxon>Kribbella</taxon>
    </lineage>
</organism>
<protein>
    <submittedName>
        <fullName evidence="1">Uncharacterized protein</fullName>
    </submittedName>
</protein>
<evidence type="ECO:0000313" key="1">
    <source>
        <dbReference type="EMBL" id="TDW70016.1"/>
    </source>
</evidence>
<proteinExistence type="predicted"/>